<dbReference type="PANTHER" id="PTHR43358:SF5">
    <property type="entry name" value="EXPORTED PROTEIN"/>
    <property type="match status" value="1"/>
</dbReference>
<protein>
    <recommendedName>
        <fullName evidence="1">AB hydrolase-1 domain-containing protein</fullName>
    </recommendedName>
</protein>
<comment type="caution">
    <text evidence="2">The sequence shown here is derived from an EMBL/GenBank/DDBJ whole genome shotgun (WGS) entry which is preliminary data.</text>
</comment>
<gene>
    <name evidence="2" type="ORF">AN619_19940</name>
</gene>
<dbReference type="SUPFAM" id="SSF53474">
    <property type="entry name" value="alpha/beta-Hydrolases"/>
    <property type="match status" value="1"/>
</dbReference>
<dbReference type="OrthoDB" id="9776685at2"/>
<evidence type="ECO:0000259" key="1">
    <source>
        <dbReference type="Pfam" id="PF00561"/>
    </source>
</evidence>
<organism evidence="2 3">
    <name type="scientific">Thermotalea metallivorans</name>
    <dbReference type="NCBI Taxonomy" id="520762"/>
    <lineage>
        <taxon>Bacteria</taxon>
        <taxon>Bacillati</taxon>
        <taxon>Bacillota</taxon>
        <taxon>Clostridia</taxon>
        <taxon>Peptostreptococcales</taxon>
        <taxon>Thermotaleaceae</taxon>
        <taxon>Thermotalea</taxon>
    </lineage>
</organism>
<dbReference type="InterPro" id="IPR029058">
    <property type="entry name" value="AB_hydrolase_fold"/>
</dbReference>
<keyword evidence="3" id="KW-1185">Reference proteome</keyword>
<dbReference type="STRING" id="520762.AN619_19940"/>
<name>A0A140L399_9FIRM</name>
<evidence type="ECO:0000313" key="2">
    <source>
        <dbReference type="EMBL" id="KXG75024.1"/>
    </source>
</evidence>
<evidence type="ECO:0000313" key="3">
    <source>
        <dbReference type="Proteomes" id="UP000070456"/>
    </source>
</evidence>
<proteinExistence type="predicted"/>
<dbReference type="PANTHER" id="PTHR43358">
    <property type="entry name" value="ALPHA/BETA-HYDROLASE"/>
    <property type="match status" value="1"/>
</dbReference>
<dbReference type="RefSeq" id="WP_068556536.1">
    <property type="nucleotide sequence ID" value="NZ_LOEE01000042.1"/>
</dbReference>
<dbReference type="AlphaFoldDB" id="A0A140L399"/>
<feature type="domain" description="AB hydrolase-1" evidence="1">
    <location>
        <begin position="83"/>
        <end position="184"/>
    </location>
</feature>
<dbReference type="Gene3D" id="3.40.50.1820">
    <property type="entry name" value="alpha/beta hydrolase"/>
    <property type="match status" value="1"/>
</dbReference>
<accession>A0A140L399</accession>
<reference evidence="2 3" key="1">
    <citation type="submission" date="2015-12" db="EMBL/GenBank/DDBJ databases">
        <title>Draft genome sequence of the thermoanaerobe Thermotalea metallivorans, an isolate from the runoff channel of the Great Artesian Basin, Australia.</title>
        <authorList>
            <person name="Patel B.K."/>
        </authorList>
    </citation>
    <scope>NUCLEOTIDE SEQUENCE [LARGE SCALE GENOMIC DNA]</scope>
    <source>
        <strain evidence="2 3">B2-1</strain>
    </source>
</reference>
<dbReference type="InterPro" id="IPR052920">
    <property type="entry name" value="DNA-binding_regulatory"/>
</dbReference>
<sequence length="301" mass="34994">MFLLLLFIVLLGIPLLALSFHFSNLVIDPKTLDDIHILNDYAEKGLIDLTSFQSLQKEEIWLGSPYGYRMRGWFFPYHGATKTVILCHGITMNLYGSMKYFHIFYRRGFNILVYDHRSHGKSGGKYTTLGYYEKYDLKAWVDWIRNRTGPHSIVGIHGESMGAAIALQYAAMDHRIAFSIADCSFSDLYELLQFRLWEEYKLPPFPILHGANLITYLRTKAFFQDISPIRTIKEITAPVLFIHGLEDRYIPPEMSIKMYQHKEGVKDIFLVENARHAKSFMESPEAYEKKIDLFLKSIEVI</sequence>
<dbReference type="Pfam" id="PF00561">
    <property type="entry name" value="Abhydrolase_1"/>
    <property type="match status" value="1"/>
</dbReference>
<dbReference type="EMBL" id="LOEE01000042">
    <property type="protein sequence ID" value="KXG75024.1"/>
    <property type="molecule type" value="Genomic_DNA"/>
</dbReference>
<dbReference type="InterPro" id="IPR000073">
    <property type="entry name" value="AB_hydrolase_1"/>
</dbReference>
<dbReference type="Proteomes" id="UP000070456">
    <property type="component" value="Unassembled WGS sequence"/>
</dbReference>